<dbReference type="GO" id="GO:0006869">
    <property type="term" value="P:lipid transport"/>
    <property type="evidence" value="ECO:0007669"/>
    <property type="project" value="InterPro"/>
</dbReference>
<evidence type="ECO:0000256" key="5">
    <source>
        <dbReference type="SAM" id="SignalP"/>
    </source>
</evidence>
<evidence type="ECO:0000256" key="3">
    <source>
        <dbReference type="ARBA" id="ARBA00023157"/>
    </source>
</evidence>
<dbReference type="EMBL" id="OX451737">
    <property type="protein sequence ID" value="CAI8600626.1"/>
    <property type="molecule type" value="Genomic_DNA"/>
</dbReference>
<evidence type="ECO:0000313" key="7">
    <source>
        <dbReference type="EMBL" id="CAI8600626.1"/>
    </source>
</evidence>
<dbReference type="Pfam" id="PF00234">
    <property type="entry name" value="Tryp_alpha_amyl"/>
    <property type="match status" value="1"/>
</dbReference>
<dbReference type="CDD" id="cd01960">
    <property type="entry name" value="nsLTP1"/>
    <property type="match status" value="1"/>
</dbReference>
<comment type="function">
    <text evidence="4">Plant non-specific lipid-transfer proteins transfer phospholipids as well as galactolipids across membranes. May play a role in wax or cutin deposition in the cell walls of expanding epidermal cells and certain secretory tissues.</text>
</comment>
<dbReference type="PRINTS" id="PR00382">
    <property type="entry name" value="LIPIDTRNSFER"/>
</dbReference>
<feature type="signal peptide" evidence="5">
    <location>
        <begin position="1"/>
        <end position="25"/>
    </location>
</feature>
<dbReference type="SMART" id="SM00499">
    <property type="entry name" value="AAI"/>
    <property type="match status" value="1"/>
</dbReference>
<keyword evidence="8" id="KW-1185">Reference proteome</keyword>
<keyword evidence="4" id="KW-0813">Transport</keyword>
<feature type="chain" id="PRO_5043426779" description="Non-specific lipid-transfer protein" evidence="5">
    <location>
        <begin position="26"/>
        <end position="118"/>
    </location>
</feature>
<dbReference type="PANTHER" id="PTHR33076">
    <property type="entry name" value="NON-SPECIFIC LIPID-TRANSFER PROTEIN 2-RELATED"/>
    <property type="match status" value="1"/>
</dbReference>
<accession>A0AAV0ZQG8</accession>
<feature type="domain" description="Bifunctional inhibitor/plant lipid transfer protein/seed storage helical" evidence="6">
    <location>
        <begin position="29"/>
        <end position="113"/>
    </location>
</feature>
<dbReference type="InterPro" id="IPR016140">
    <property type="entry name" value="Bifunc_inhib/LTP/seed_store"/>
</dbReference>
<keyword evidence="4" id="KW-0446">Lipid-binding</keyword>
<dbReference type="Proteomes" id="UP001157006">
    <property type="component" value="Chromosome 2"/>
</dbReference>
<protein>
    <recommendedName>
        <fullName evidence="4">Non-specific lipid-transfer protein</fullName>
    </recommendedName>
</protein>
<dbReference type="PROSITE" id="PS00597">
    <property type="entry name" value="PLANT_LTP"/>
    <property type="match status" value="1"/>
</dbReference>
<proteinExistence type="inferred from homology"/>
<dbReference type="SUPFAM" id="SSF47699">
    <property type="entry name" value="Bifunctional inhibitor/lipid-transfer protein/seed storage 2S albumin"/>
    <property type="match status" value="1"/>
</dbReference>
<evidence type="ECO:0000256" key="2">
    <source>
        <dbReference type="ARBA" id="ARBA00022729"/>
    </source>
</evidence>
<keyword evidence="2 5" id="KW-0732">Signal</keyword>
<name>A0AAV0ZQG8_VICFA</name>
<evidence type="ECO:0000256" key="1">
    <source>
        <dbReference type="ARBA" id="ARBA00009748"/>
    </source>
</evidence>
<gene>
    <name evidence="7" type="ORF">VFH_II232600</name>
</gene>
<dbReference type="GO" id="GO:0008289">
    <property type="term" value="F:lipid binding"/>
    <property type="evidence" value="ECO:0007669"/>
    <property type="project" value="UniProtKB-KW"/>
</dbReference>
<comment type="similarity">
    <text evidence="1 4">Belongs to the plant LTP family.</text>
</comment>
<dbReference type="InterPro" id="IPR036312">
    <property type="entry name" value="Bifun_inhib/LTP/seed_sf"/>
</dbReference>
<sequence>MASLRVSCVVALMCMVVITAPMSEAAISCGSVAGALAPCLNYLTGRSSLSPGCCIAVRRLNAQAQSSPDRKDVCNCLKGAAGSIRGLNLNTAATLPGKCGVTLPYTISPSTNCNAIGI</sequence>
<dbReference type="InterPro" id="IPR000528">
    <property type="entry name" value="Plant_nsLTP"/>
</dbReference>
<dbReference type="Gene3D" id="1.10.110.10">
    <property type="entry name" value="Plant lipid-transfer and hydrophobic proteins"/>
    <property type="match status" value="1"/>
</dbReference>
<keyword evidence="3" id="KW-1015">Disulfide bond</keyword>
<organism evidence="7 8">
    <name type="scientific">Vicia faba</name>
    <name type="common">Broad bean</name>
    <name type="synonym">Faba vulgaris</name>
    <dbReference type="NCBI Taxonomy" id="3906"/>
    <lineage>
        <taxon>Eukaryota</taxon>
        <taxon>Viridiplantae</taxon>
        <taxon>Streptophyta</taxon>
        <taxon>Embryophyta</taxon>
        <taxon>Tracheophyta</taxon>
        <taxon>Spermatophyta</taxon>
        <taxon>Magnoliopsida</taxon>
        <taxon>eudicotyledons</taxon>
        <taxon>Gunneridae</taxon>
        <taxon>Pentapetalae</taxon>
        <taxon>rosids</taxon>
        <taxon>fabids</taxon>
        <taxon>Fabales</taxon>
        <taxon>Fabaceae</taxon>
        <taxon>Papilionoideae</taxon>
        <taxon>50 kb inversion clade</taxon>
        <taxon>NPAAA clade</taxon>
        <taxon>Hologalegina</taxon>
        <taxon>IRL clade</taxon>
        <taxon>Fabeae</taxon>
        <taxon>Vicia</taxon>
    </lineage>
</organism>
<evidence type="ECO:0000313" key="8">
    <source>
        <dbReference type="Proteomes" id="UP001157006"/>
    </source>
</evidence>
<evidence type="ECO:0000256" key="4">
    <source>
        <dbReference type="RuleBase" id="RU000628"/>
    </source>
</evidence>
<reference evidence="7 8" key="1">
    <citation type="submission" date="2023-01" db="EMBL/GenBank/DDBJ databases">
        <authorList>
            <person name="Kreplak J."/>
        </authorList>
    </citation>
    <scope>NUCLEOTIDE SEQUENCE [LARGE SCALE GENOMIC DNA]</scope>
</reference>
<dbReference type="AlphaFoldDB" id="A0AAV0ZQG8"/>
<evidence type="ECO:0000259" key="6">
    <source>
        <dbReference type="SMART" id="SM00499"/>
    </source>
</evidence>